<evidence type="ECO:0000313" key="2">
    <source>
        <dbReference type="EMBL" id="EFC45980.1"/>
    </source>
</evidence>
<gene>
    <name evidence="2" type="ORF">NAEGRDRAFT_65911</name>
</gene>
<dbReference type="InterPro" id="IPR013320">
    <property type="entry name" value="ConA-like_dom_sf"/>
</dbReference>
<dbReference type="SUPFAM" id="SSF49899">
    <property type="entry name" value="Concanavalin A-like lectins/glucanases"/>
    <property type="match status" value="1"/>
</dbReference>
<dbReference type="VEuPathDB" id="AmoebaDB:NAEGRDRAFT_65911"/>
<dbReference type="EMBL" id="GG738860">
    <property type="protein sequence ID" value="EFC45980.1"/>
    <property type="molecule type" value="Genomic_DNA"/>
</dbReference>
<dbReference type="Pfam" id="PF00622">
    <property type="entry name" value="SPRY"/>
    <property type="match status" value="1"/>
</dbReference>
<dbReference type="InterPro" id="IPR003877">
    <property type="entry name" value="SPRY_dom"/>
</dbReference>
<protein>
    <submittedName>
        <fullName evidence="2">Predicted protein</fullName>
    </submittedName>
</protein>
<keyword evidence="3" id="KW-1185">Reference proteome</keyword>
<dbReference type="PROSITE" id="PS50188">
    <property type="entry name" value="B302_SPRY"/>
    <property type="match status" value="1"/>
</dbReference>
<dbReference type="CDD" id="cd11709">
    <property type="entry name" value="SPRY"/>
    <property type="match status" value="1"/>
</dbReference>
<accession>D2VAM6</accession>
<sequence>MSQAPSTNVDQSTLREEIQFGFDNLIGSVQCKLQKDTNTLSVQLKEAATGRIWKLNITPEVANEISKQGTKLSVDAIYQMITNAFKGEEKTLSIELFFTPQAYPLSTPVAEMKDVTSALSEVLSEKCSLVVDISLKAVFLTVKVAFILDESDRNEKVMIEELLRKNFYFGQVIQKLELKNTLLEHKYLLQSNQITELENRITELTQLIIQTLQLQKLRNLEALVAEQPNMIEEESRSEEPMDQIDQFCEACNPNCLISQDKKHLEAKETAWGTTCRLSNYVSIHNNYIEFKIEKMTEECVMFFGVITEEYDSIIATDNNVIGSSQYVDSFALSLTDKKLYTGGRSVEELVAVDWEVGDKVGMLVDFKHASLNYFKNGKLIAQAFKGLIDENKRWYFGVSLCKQGDAISIAPKDD</sequence>
<dbReference type="InParanoid" id="D2VAM6"/>
<dbReference type="Proteomes" id="UP000006671">
    <property type="component" value="Unassembled WGS sequence"/>
</dbReference>
<dbReference type="InterPro" id="IPR043136">
    <property type="entry name" value="B30.2/SPRY_sf"/>
</dbReference>
<evidence type="ECO:0000313" key="3">
    <source>
        <dbReference type="Proteomes" id="UP000006671"/>
    </source>
</evidence>
<proteinExistence type="predicted"/>
<dbReference type="AlphaFoldDB" id="D2VAM6"/>
<name>D2VAM6_NAEGR</name>
<dbReference type="RefSeq" id="XP_002678724.1">
    <property type="nucleotide sequence ID" value="XM_002678678.1"/>
</dbReference>
<dbReference type="OrthoDB" id="10253738at2759"/>
<reference evidence="2 3" key="1">
    <citation type="journal article" date="2010" name="Cell">
        <title>The genome of Naegleria gruberi illuminates early eukaryotic versatility.</title>
        <authorList>
            <person name="Fritz-Laylin L.K."/>
            <person name="Prochnik S.E."/>
            <person name="Ginger M.L."/>
            <person name="Dacks J.B."/>
            <person name="Carpenter M.L."/>
            <person name="Field M.C."/>
            <person name="Kuo A."/>
            <person name="Paredez A."/>
            <person name="Chapman J."/>
            <person name="Pham J."/>
            <person name="Shu S."/>
            <person name="Neupane R."/>
            <person name="Cipriano M."/>
            <person name="Mancuso J."/>
            <person name="Tu H."/>
            <person name="Salamov A."/>
            <person name="Lindquist E."/>
            <person name="Shapiro H."/>
            <person name="Lucas S."/>
            <person name="Grigoriev I.V."/>
            <person name="Cande W.Z."/>
            <person name="Fulton C."/>
            <person name="Rokhsar D.S."/>
            <person name="Dawson S.C."/>
        </authorList>
    </citation>
    <scope>NUCLEOTIDE SEQUENCE [LARGE SCALE GENOMIC DNA]</scope>
    <source>
        <strain evidence="2 3">NEG-M</strain>
    </source>
</reference>
<dbReference type="KEGG" id="ngr:NAEGRDRAFT_65911"/>
<dbReference type="GeneID" id="8848561"/>
<evidence type="ECO:0000259" key="1">
    <source>
        <dbReference type="PROSITE" id="PS50188"/>
    </source>
</evidence>
<feature type="domain" description="B30.2/SPRY" evidence="1">
    <location>
        <begin position="222"/>
        <end position="414"/>
    </location>
</feature>
<dbReference type="OMA" id="ENKRWYF"/>
<organism evidence="3">
    <name type="scientific">Naegleria gruberi</name>
    <name type="common">Amoeba</name>
    <dbReference type="NCBI Taxonomy" id="5762"/>
    <lineage>
        <taxon>Eukaryota</taxon>
        <taxon>Discoba</taxon>
        <taxon>Heterolobosea</taxon>
        <taxon>Tetramitia</taxon>
        <taxon>Eutetramitia</taxon>
        <taxon>Vahlkampfiidae</taxon>
        <taxon>Naegleria</taxon>
    </lineage>
</organism>
<dbReference type="Gene3D" id="2.60.120.920">
    <property type="match status" value="1"/>
</dbReference>
<dbReference type="InterPro" id="IPR001870">
    <property type="entry name" value="B30.2/SPRY"/>
</dbReference>